<dbReference type="SUPFAM" id="SSF54427">
    <property type="entry name" value="NTF2-like"/>
    <property type="match status" value="1"/>
</dbReference>
<proteinExistence type="predicted"/>
<evidence type="ECO:0000256" key="1">
    <source>
        <dbReference type="SAM" id="MobiDB-lite"/>
    </source>
</evidence>
<accession>A0A0F5I6M4</accession>
<dbReference type="Pfam" id="PF13474">
    <property type="entry name" value="SnoaL_3"/>
    <property type="match status" value="1"/>
</dbReference>
<dbReference type="AlphaFoldDB" id="A0A0F5I6M4"/>
<feature type="chain" id="PRO_5039470344" description="SnoaL-like domain-containing protein" evidence="2">
    <location>
        <begin position="19"/>
        <end position="183"/>
    </location>
</feature>
<reference evidence="4" key="1">
    <citation type="submission" date="2015-02" db="EMBL/GenBank/DDBJ databases">
        <title>Genome Assembly of Bacillaceae bacterium MTCC 8252.</title>
        <authorList>
            <person name="Verma A."/>
            <person name="Khatri I."/>
            <person name="Mual P."/>
            <person name="Subramanian S."/>
            <person name="Krishnamurthi S."/>
        </authorList>
    </citation>
    <scope>NUCLEOTIDE SEQUENCE [LARGE SCALE GENOMIC DNA]</scope>
    <source>
        <strain evidence="4">MTCC 8252</strain>
    </source>
</reference>
<name>A0A0F5I6M4_BACTR</name>
<sequence>MLMYRWMGCALLAGVLLAGCGGEEEQQDAPEQEAKTAEETESETDGAANGTTTVKQPIEEADNIPPEEKEAILAVLDQYVQAFNNEDIDAYMETISENASFNHEEERAYVQQVFDTFDAKMNPEHVKIIQYNEDEKEAHVFVVMKSTTKDADKGKELEETTRQIMVFAKEEDGWKHTALSAMK</sequence>
<evidence type="ECO:0000313" key="4">
    <source>
        <dbReference type="EMBL" id="KKB41171.1"/>
    </source>
</evidence>
<dbReference type="InterPro" id="IPR032710">
    <property type="entry name" value="NTF2-like_dom_sf"/>
</dbReference>
<organism evidence="4 5">
    <name type="scientific">Bacillus thermotolerans</name>
    <name type="common">Quasibacillus thermotolerans</name>
    <dbReference type="NCBI Taxonomy" id="1221996"/>
    <lineage>
        <taxon>Bacteria</taxon>
        <taxon>Bacillati</taxon>
        <taxon>Bacillota</taxon>
        <taxon>Bacilli</taxon>
        <taxon>Bacillales</taxon>
        <taxon>Bacillaceae</taxon>
        <taxon>Bacillus</taxon>
    </lineage>
</organism>
<dbReference type="EMBL" id="JWIR02000024">
    <property type="protein sequence ID" value="KKB41171.1"/>
    <property type="molecule type" value="Genomic_DNA"/>
</dbReference>
<keyword evidence="2" id="KW-0732">Signal</keyword>
<evidence type="ECO:0000256" key="2">
    <source>
        <dbReference type="SAM" id="SignalP"/>
    </source>
</evidence>
<dbReference type="PROSITE" id="PS51257">
    <property type="entry name" value="PROKAR_LIPOPROTEIN"/>
    <property type="match status" value="1"/>
</dbReference>
<protein>
    <recommendedName>
        <fullName evidence="3">SnoaL-like domain-containing protein</fullName>
    </recommendedName>
</protein>
<feature type="domain" description="SnoaL-like" evidence="3">
    <location>
        <begin position="72"/>
        <end position="177"/>
    </location>
</feature>
<dbReference type="InterPro" id="IPR037401">
    <property type="entry name" value="SnoaL-like"/>
</dbReference>
<dbReference type="STRING" id="1221996.QY95_00878"/>
<dbReference type="Proteomes" id="UP000031563">
    <property type="component" value="Unassembled WGS sequence"/>
</dbReference>
<evidence type="ECO:0000313" key="5">
    <source>
        <dbReference type="Proteomes" id="UP000031563"/>
    </source>
</evidence>
<gene>
    <name evidence="4" type="ORF">QY95_00878</name>
</gene>
<evidence type="ECO:0000259" key="3">
    <source>
        <dbReference type="Pfam" id="PF13474"/>
    </source>
</evidence>
<dbReference type="Gene3D" id="3.10.450.50">
    <property type="match status" value="1"/>
</dbReference>
<comment type="caution">
    <text evidence="4">The sequence shown here is derived from an EMBL/GenBank/DDBJ whole genome shotgun (WGS) entry which is preliminary data.</text>
</comment>
<feature type="region of interest" description="Disordered" evidence="1">
    <location>
        <begin position="23"/>
        <end position="64"/>
    </location>
</feature>
<feature type="signal peptide" evidence="2">
    <location>
        <begin position="1"/>
        <end position="18"/>
    </location>
</feature>
<keyword evidence="5" id="KW-1185">Reference proteome</keyword>